<feature type="region of interest" description="Disordered" evidence="1">
    <location>
        <begin position="72"/>
        <end position="146"/>
    </location>
</feature>
<reference evidence="2" key="1">
    <citation type="submission" date="2023-08" db="EMBL/GenBank/DDBJ databases">
        <authorList>
            <person name="Audoor S."/>
            <person name="Bilcke G."/>
        </authorList>
    </citation>
    <scope>NUCLEOTIDE SEQUENCE</scope>
</reference>
<accession>A0AAD2CQM3</accession>
<evidence type="ECO:0000313" key="2">
    <source>
        <dbReference type="EMBL" id="CAJ1942062.1"/>
    </source>
</evidence>
<feature type="compositionally biased region" description="Basic residues" evidence="1">
    <location>
        <begin position="126"/>
        <end position="136"/>
    </location>
</feature>
<evidence type="ECO:0000256" key="1">
    <source>
        <dbReference type="SAM" id="MobiDB-lite"/>
    </source>
</evidence>
<protein>
    <submittedName>
        <fullName evidence="2">Uncharacterized protein</fullName>
    </submittedName>
</protein>
<organism evidence="2 3">
    <name type="scientific">Cylindrotheca closterium</name>
    <dbReference type="NCBI Taxonomy" id="2856"/>
    <lineage>
        <taxon>Eukaryota</taxon>
        <taxon>Sar</taxon>
        <taxon>Stramenopiles</taxon>
        <taxon>Ochrophyta</taxon>
        <taxon>Bacillariophyta</taxon>
        <taxon>Bacillariophyceae</taxon>
        <taxon>Bacillariophycidae</taxon>
        <taxon>Bacillariales</taxon>
        <taxon>Bacillariaceae</taxon>
        <taxon>Cylindrotheca</taxon>
    </lineage>
</organism>
<keyword evidence="3" id="KW-1185">Reference proteome</keyword>
<dbReference type="Proteomes" id="UP001295423">
    <property type="component" value="Unassembled WGS sequence"/>
</dbReference>
<evidence type="ECO:0000313" key="3">
    <source>
        <dbReference type="Proteomes" id="UP001295423"/>
    </source>
</evidence>
<feature type="compositionally biased region" description="Polar residues" evidence="1">
    <location>
        <begin position="82"/>
        <end position="99"/>
    </location>
</feature>
<name>A0AAD2CQM3_9STRA</name>
<gene>
    <name evidence="2" type="ORF">CYCCA115_LOCUS7759</name>
</gene>
<feature type="region of interest" description="Disordered" evidence="1">
    <location>
        <begin position="21"/>
        <end position="41"/>
    </location>
</feature>
<dbReference type="EMBL" id="CAKOGP040001112">
    <property type="protein sequence ID" value="CAJ1942062.1"/>
    <property type="molecule type" value="Genomic_DNA"/>
</dbReference>
<comment type="caution">
    <text evidence="2">The sequence shown here is derived from an EMBL/GenBank/DDBJ whole genome shotgun (WGS) entry which is preliminary data.</text>
</comment>
<proteinExistence type="predicted"/>
<dbReference type="AlphaFoldDB" id="A0AAD2CQM3"/>
<feature type="compositionally biased region" description="Polar residues" evidence="1">
    <location>
        <begin position="106"/>
        <end position="119"/>
    </location>
</feature>
<sequence length="169" mass="18496">MTEAKISVWWGKMGVTRMVEEKEERSNKVQATNKCRNQGKEESWCPLFSEGLPSDFASNSKLAAIASLLNDDNTDGNCDGNSQHSDGNEDQNNAVNCTSDKLPVGKSSNKIQHGNSTVTLPAGGGKAKRKARRQRKAGMPYDKEKHAKTIPCKTASVGEAQLFLNLWKL</sequence>